<dbReference type="EMBL" id="JBFXLU010000145">
    <property type="protein sequence ID" value="KAL2838446.1"/>
    <property type="molecule type" value="Genomic_DNA"/>
</dbReference>
<organism evidence="2 3">
    <name type="scientific">Aspergillus pseudoustus</name>
    <dbReference type="NCBI Taxonomy" id="1810923"/>
    <lineage>
        <taxon>Eukaryota</taxon>
        <taxon>Fungi</taxon>
        <taxon>Dikarya</taxon>
        <taxon>Ascomycota</taxon>
        <taxon>Pezizomycotina</taxon>
        <taxon>Eurotiomycetes</taxon>
        <taxon>Eurotiomycetidae</taxon>
        <taxon>Eurotiales</taxon>
        <taxon>Aspergillaceae</taxon>
        <taxon>Aspergillus</taxon>
        <taxon>Aspergillus subgen. Nidulantes</taxon>
    </lineage>
</organism>
<dbReference type="Gene3D" id="3.10.450.50">
    <property type="match status" value="1"/>
</dbReference>
<evidence type="ECO:0008006" key="4">
    <source>
        <dbReference type="Google" id="ProtNLM"/>
    </source>
</evidence>
<evidence type="ECO:0000313" key="3">
    <source>
        <dbReference type="Proteomes" id="UP001610446"/>
    </source>
</evidence>
<sequence>MRTSLVAVFTFFALGLAQDVSEGDQQDYGDYSLGQDVRGDDGQGAEDLSFLYNDEEGPEITKRDAEPYSYCPGSPTNERHQRQIFTEFVETLYGEKNVSKAFGLYVDRNIIEHDPFDEQDRDSIVARLEAVIANAEVTILRTSFNNDTGLVFMRVEEEDPIAFADIYRMDGTCIVEHWDVAQTRPANATNPIGMF</sequence>
<keyword evidence="3" id="KW-1185">Reference proteome</keyword>
<feature type="chain" id="PRO_5045439347" description="SnoaL-like domain-containing protein" evidence="1">
    <location>
        <begin position="18"/>
        <end position="195"/>
    </location>
</feature>
<gene>
    <name evidence="2" type="ORF">BJY01DRAFT_250946</name>
</gene>
<reference evidence="2 3" key="1">
    <citation type="submission" date="2024-07" db="EMBL/GenBank/DDBJ databases">
        <title>Section-level genome sequencing and comparative genomics of Aspergillus sections Usti and Cavernicolus.</title>
        <authorList>
            <consortium name="Lawrence Berkeley National Laboratory"/>
            <person name="Nybo J.L."/>
            <person name="Vesth T.C."/>
            <person name="Theobald S."/>
            <person name="Frisvad J.C."/>
            <person name="Larsen T.O."/>
            <person name="Kjaerboelling I."/>
            <person name="Rothschild-Mancinelli K."/>
            <person name="Lyhne E.K."/>
            <person name="Kogle M.E."/>
            <person name="Barry K."/>
            <person name="Clum A."/>
            <person name="Na H."/>
            <person name="Ledsgaard L."/>
            <person name="Lin J."/>
            <person name="Lipzen A."/>
            <person name="Kuo A."/>
            <person name="Riley R."/>
            <person name="Mondo S."/>
            <person name="Labutti K."/>
            <person name="Haridas S."/>
            <person name="Pangalinan J."/>
            <person name="Salamov A.A."/>
            <person name="Simmons B.A."/>
            <person name="Magnuson J.K."/>
            <person name="Chen J."/>
            <person name="Drula E."/>
            <person name="Henrissat B."/>
            <person name="Wiebenga A."/>
            <person name="Lubbers R.J."/>
            <person name="Gomes A.C."/>
            <person name="Makela M.R."/>
            <person name="Stajich J."/>
            <person name="Grigoriev I.V."/>
            <person name="Mortensen U.H."/>
            <person name="De Vries R.P."/>
            <person name="Baker S.E."/>
            <person name="Andersen M.R."/>
        </authorList>
    </citation>
    <scope>NUCLEOTIDE SEQUENCE [LARGE SCALE GENOMIC DNA]</scope>
    <source>
        <strain evidence="2 3">CBS 123904</strain>
    </source>
</reference>
<dbReference type="SUPFAM" id="SSF54427">
    <property type="entry name" value="NTF2-like"/>
    <property type="match status" value="1"/>
</dbReference>
<dbReference type="Proteomes" id="UP001610446">
    <property type="component" value="Unassembled WGS sequence"/>
</dbReference>
<comment type="caution">
    <text evidence="2">The sequence shown here is derived from an EMBL/GenBank/DDBJ whole genome shotgun (WGS) entry which is preliminary data.</text>
</comment>
<keyword evidence="1" id="KW-0732">Signal</keyword>
<evidence type="ECO:0000256" key="1">
    <source>
        <dbReference type="SAM" id="SignalP"/>
    </source>
</evidence>
<protein>
    <recommendedName>
        <fullName evidence="4">SnoaL-like domain-containing protein</fullName>
    </recommendedName>
</protein>
<dbReference type="InterPro" id="IPR032710">
    <property type="entry name" value="NTF2-like_dom_sf"/>
</dbReference>
<proteinExistence type="predicted"/>
<name>A0ABR4JEI8_9EURO</name>
<evidence type="ECO:0000313" key="2">
    <source>
        <dbReference type="EMBL" id="KAL2838446.1"/>
    </source>
</evidence>
<accession>A0ABR4JEI8</accession>
<feature type="signal peptide" evidence="1">
    <location>
        <begin position="1"/>
        <end position="17"/>
    </location>
</feature>